<accession>A0ABY5PKA6</accession>
<dbReference type="Proteomes" id="UP001058860">
    <property type="component" value="Chromosome"/>
</dbReference>
<sequence>MALPELRGRTGPVVGYAGGLTDRMNWTLLEAIAERRPEWTLLFVGHDPAAAPRALRRRENAVFTGLLSYDRALRAMARFDVGIIPVRTGAFSHGNSFLKLADYLASGLPVVASDVPDTAAAAARAPEAVTVATGTEAWLSALDAAIACPTTDAVRRARQLLLEERDNARRVAGLVAGLEEDRVARTLEA</sequence>
<keyword evidence="1" id="KW-0808">Transferase</keyword>
<evidence type="ECO:0000313" key="2">
    <source>
        <dbReference type="Proteomes" id="UP001058860"/>
    </source>
</evidence>
<gene>
    <name evidence="1" type="ORF">LRS13_05810</name>
</gene>
<organism evidence="1 2">
    <name type="scientific">Svornostia abyssi</name>
    <dbReference type="NCBI Taxonomy" id="2898438"/>
    <lineage>
        <taxon>Bacteria</taxon>
        <taxon>Bacillati</taxon>
        <taxon>Actinomycetota</taxon>
        <taxon>Thermoleophilia</taxon>
        <taxon>Solirubrobacterales</taxon>
        <taxon>Baekduiaceae</taxon>
        <taxon>Svornostia</taxon>
    </lineage>
</organism>
<protein>
    <submittedName>
        <fullName evidence="1">Glycosyltransferase</fullName>
        <ecNumber evidence="1">2.4.-.-</ecNumber>
    </submittedName>
</protein>
<reference evidence="2" key="1">
    <citation type="submission" date="2021-11" db="EMBL/GenBank/DDBJ databases">
        <title>Cultivation dependent microbiological survey of springs from the worlds oldest radium mine currently devoted to the extraction of radon-saturated water.</title>
        <authorList>
            <person name="Kapinusova G."/>
            <person name="Smrhova T."/>
            <person name="Strejcek M."/>
            <person name="Suman J."/>
            <person name="Jani K."/>
            <person name="Pajer P."/>
            <person name="Uhlik O."/>
        </authorList>
    </citation>
    <scope>NUCLEOTIDE SEQUENCE [LARGE SCALE GENOMIC DNA]</scope>
    <source>
        <strain evidence="2">J379</strain>
    </source>
</reference>
<dbReference type="GO" id="GO:0016757">
    <property type="term" value="F:glycosyltransferase activity"/>
    <property type="evidence" value="ECO:0007669"/>
    <property type="project" value="UniProtKB-KW"/>
</dbReference>
<dbReference type="EC" id="2.4.-.-" evidence="1"/>
<keyword evidence="1" id="KW-0328">Glycosyltransferase</keyword>
<dbReference type="RefSeq" id="WP_353865513.1">
    <property type="nucleotide sequence ID" value="NZ_CP088295.1"/>
</dbReference>
<proteinExistence type="predicted"/>
<keyword evidence="2" id="KW-1185">Reference proteome</keyword>
<dbReference type="EMBL" id="CP088295">
    <property type="protein sequence ID" value="UUY05044.1"/>
    <property type="molecule type" value="Genomic_DNA"/>
</dbReference>
<dbReference type="Pfam" id="PF13692">
    <property type="entry name" value="Glyco_trans_1_4"/>
    <property type="match status" value="1"/>
</dbReference>
<dbReference type="Gene3D" id="3.40.50.2000">
    <property type="entry name" value="Glycogen Phosphorylase B"/>
    <property type="match status" value="1"/>
</dbReference>
<name>A0ABY5PKA6_9ACTN</name>
<dbReference type="SUPFAM" id="SSF53756">
    <property type="entry name" value="UDP-Glycosyltransferase/glycogen phosphorylase"/>
    <property type="match status" value="1"/>
</dbReference>
<evidence type="ECO:0000313" key="1">
    <source>
        <dbReference type="EMBL" id="UUY05044.1"/>
    </source>
</evidence>